<dbReference type="InterPro" id="IPR006665">
    <property type="entry name" value="OmpA-like"/>
</dbReference>
<dbReference type="STRING" id="550983.A4R26_27100"/>
<dbReference type="RefSeq" id="WP_081169175.1">
    <property type="nucleotide sequence ID" value="NZ_LWBP01000205.1"/>
</dbReference>
<gene>
    <name evidence="4" type="ORF">A4R26_27100</name>
</gene>
<dbReference type="Proteomes" id="UP000192276">
    <property type="component" value="Unassembled WGS sequence"/>
</dbReference>
<organism evidence="4 5">
    <name type="scientific">Niastella populi</name>
    <dbReference type="NCBI Taxonomy" id="550983"/>
    <lineage>
        <taxon>Bacteria</taxon>
        <taxon>Pseudomonadati</taxon>
        <taxon>Bacteroidota</taxon>
        <taxon>Chitinophagia</taxon>
        <taxon>Chitinophagales</taxon>
        <taxon>Chitinophagaceae</taxon>
        <taxon>Niastella</taxon>
    </lineage>
</organism>
<dbReference type="CDD" id="cd07185">
    <property type="entry name" value="OmpA_C-like"/>
    <property type="match status" value="1"/>
</dbReference>
<dbReference type="PROSITE" id="PS51257">
    <property type="entry name" value="PROKAR_LIPOPROTEIN"/>
    <property type="match status" value="1"/>
</dbReference>
<name>A0A1V9FBX4_9BACT</name>
<evidence type="ECO:0000313" key="5">
    <source>
        <dbReference type="Proteomes" id="UP000192276"/>
    </source>
</evidence>
<dbReference type="InterPro" id="IPR036737">
    <property type="entry name" value="OmpA-like_sf"/>
</dbReference>
<protein>
    <submittedName>
        <fullName evidence="4">Flagellar motor protein MotB</fullName>
    </submittedName>
</protein>
<dbReference type="PROSITE" id="PS51123">
    <property type="entry name" value="OMPA_2"/>
    <property type="match status" value="1"/>
</dbReference>
<keyword evidence="2" id="KW-0175">Coiled coil</keyword>
<sequence length="300" mass="33083">MNRIFTAAKVCIGILVLLSSCVPTKKFKASQSALQSARNDSAALAGKVKNLEADIAQLKQQVADHLKTIDSKSKSISEQEQEIDKLSKEISSLNQERVKLINDASYKQSQLTKSGQELLNQRKKLEQLQALMDQQKKAIEEIRKKMADALTGFKSNELTVSTKNGKVYVSLQENLLFPSGSAVVNPKGKEALAKLAEVLNVNPEITVDIEGHTDSIPIRGKYQDNWDLSLARAASIVRILTIDYKVAPERVIASGHSQFEPVQTNSTAEGRAQNRRTDIILSPKLDELFKLLQNSSAKAD</sequence>
<dbReference type="GO" id="GO:0016020">
    <property type="term" value="C:membrane"/>
    <property type="evidence" value="ECO:0007669"/>
    <property type="project" value="UniProtKB-UniRule"/>
</dbReference>
<keyword evidence="5" id="KW-1185">Reference proteome</keyword>
<evidence type="ECO:0000313" key="4">
    <source>
        <dbReference type="EMBL" id="OQP55771.1"/>
    </source>
</evidence>
<keyword evidence="1" id="KW-0472">Membrane</keyword>
<accession>A0A1V9FBX4</accession>
<keyword evidence="4" id="KW-0282">Flagellum</keyword>
<dbReference type="OrthoDB" id="9815217at2"/>
<dbReference type="Pfam" id="PF00691">
    <property type="entry name" value="OmpA"/>
    <property type="match status" value="1"/>
</dbReference>
<dbReference type="SUPFAM" id="SSF103088">
    <property type="entry name" value="OmpA-like"/>
    <property type="match status" value="1"/>
</dbReference>
<feature type="domain" description="OmpA-like" evidence="3">
    <location>
        <begin position="164"/>
        <end position="285"/>
    </location>
</feature>
<evidence type="ECO:0000256" key="1">
    <source>
        <dbReference type="PROSITE-ProRule" id="PRU00473"/>
    </source>
</evidence>
<keyword evidence="4" id="KW-0966">Cell projection</keyword>
<dbReference type="EMBL" id="LWBP01000205">
    <property type="protein sequence ID" value="OQP55771.1"/>
    <property type="molecule type" value="Genomic_DNA"/>
</dbReference>
<keyword evidence="4" id="KW-0969">Cilium</keyword>
<proteinExistence type="predicted"/>
<dbReference type="Gene3D" id="3.30.1330.60">
    <property type="entry name" value="OmpA-like domain"/>
    <property type="match status" value="1"/>
</dbReference>
<evidence type="ECO:0000256" key="2">
    <source>
        <dbReference type="SAM" id="Coils"/>
    </source>
</evidence>
<dbReference type="InterPro" id="IPR050330">
    <property type="entry name" value="Bact_OuterMem_StrucFunc"/>
</dbReference>
<reference evidence="5" key="1">
    <citation type="submission" date="2016-04" db="EMBL/GenBank/DDBJ databases">
        <authorList>
            <person name="Chen L."/>
            <person name="Zhuang W."/>
            <person name="Wang G."/>
        </authorList>
    </citation>
    <scope>NUCLEOTIDE SEQUENCE [LARGE SCALE GENOMIC DNA]</scope>
    <source>
        <strain evidence="5">208</strain>
    </source>
</reference>
<dbReference type="Gene3D" id="1.20.5.340">
    <property type="match status" value="1"/>
</dbReference>
<dbReference type="AlphaFoldDB" id="A0A1V9FBX4"/>
<dbReference type="SUPFAM" id="SSF58100">
    <property type="entry name" value="Bacterial hemolysins"/>
    <property type="match status" value="1"/>
</dbReference>
<dbReference type="PANTHER" id="PTHR30329:SF21">
    <property type="entry name" value="LIPOPROTEIN YIAD-RELATED"/>
    <property type="match status" value="1"/>
</dbReference>
<comment type="caution">
    <text evidence="4">The sequence shown here is derived from an EMBL/GenBank/DDBJ whole genome shotgun (WGS) entry which is preliminary data.</text>
</comment>
<dbReference type="PANTHER" id="PTHR30329">
    <property type="entry name" value="STATOR ELEMENT OF FLAGELLAR MOTOR COMPLEX"/>
    <property type="match status" value="1"/>
</dbReference>
<feature type="coiled-coil region" evidence="2">
    <location>
        <begin position="34"/>
        <end position="148"/>
    </location>
</feature>
<evidence type="ECO:0000259" key="3">
    <source>
        <dbReference type="PROSITE" id="PS51123"/>
    </source>
</evidence>